<dbReference type="Pfam" id="PF22697">
    <property type="entry name" value="SOS1_NGEF_PH"/>
    <property type="match status" value="1"/>
</dbReference>
<dbReference type="Gene3D" id="2.30.29.30">
    <property type="entry name" value="Pleckstrin-homology domain (PH domain)/Phosphotyrosine-binding domain (PTB)"/>
    <property type="match status" value="1"/>
</dbReference>
<proteinExistence type="predicted"/>
<dbReference type="Proteomes" id="UP001497623">
    <property type="component" value="Unassembled WGS sequence"/>
</dbReference>
<sequence>MAINLIRQSATLHGRVTVNASLRNLNPDARNEMGNVCIYVVCNSNATHKNAWLGEVEKTFMTVEVVIDTTNSQILLYDDESLLCQHPMKQLGVINQMDEYLVYIGKCLVNINRLAVVLCFSSAQMAIDVARNVQMTKEACNSAIHKSESVIIRNQNHLKINSKENIPEKPCPSQEFPINQLSMLKLKANSNVSDNDMHIIPNEDQFRNSNRPDNMKQEGISIQDPSKTDEKSVPVVENALFCLIQEEESYIEGIRLIKKDIRKLPYIVRALLEPVKELLPLHESLYADISNEKNTDKIAEAFHNRNQEFVVYKYVMLNAHKIQQKLQEIDGPDQIEYQHLREPIRKTIVRLHFYFMTLEQLLDCSSDEAKEKFKETIDIFHNYCQLADTGILIDEVKHSPIFLHLQTPLLLHNNFQVYHPVLNQNQAYKVLLFETIIVLTSNNSDCNEYVLDFRIEQSRLIMCKETNEFLIEVNNGNVKGKEHYKFKAESQEIKDKWVSEIMAIQKRYMEKIKSLS</sequence>
<reference evidence="2 3" key="1">
    <citation type="submission" date="2024-05" db="EMBL/GenBank/DDBJ databases">
        <authorList>
            <person name="Wallberg A."/>
        </authorList>
    </citation>
    <scope>NUCLEOTIDE SEQUENCE [LARGE SCALE GENOMIC DNA]</scope>
</reference>
<dbReference type="InterPro" id="IPR035899">
    <property type="entry name" value="DBL_dom_sf"/>
</dbReference>
<dbReference type="SUPFAM" id="SSF48065">
    <property type="entry name" value="DBL homology domain (DH-domain)"/>
    <property type="match status" value="1"/>
</dbReference>
<evidence type="ECO:0000313" key="2">
    <source>
        <dbReference type="EMBL" id="CAL4102268.1"/>
    </source>
</evidence>
<gene>
    <name evidence="2" type="ORF">MNOR_LOCUS17248</name>
</gene>
<comment type="caution">
    <text evidence="2">The sequence shown here is derived from an EMBL/GenBank/DDBJ whole genome shotgun (WGS) entry which is preliminary data.</text>
</comment>
<name>A0AAV2QZ73_MEGNR</name>
<evidence type="ECO:0000259" key="1">
    <source>
        <dbReference type="Pfam" id="PF22697"/>
    </source>
</evidence>
<evidence type="ECO:0000313" key="3">
    <source>
        <dbReference type="Proteomes" id="UP001497623"/>
    </source>
</evidence>
<organism evidence="2 3">
    <name type="scientific">Meganyctiphanes norvegica</name>
    <name type="common">Northern krill</name>
    <name type="synonym">Thysanopoda norvegica</name>
    <dbReference type="NCBI Taxonomy" id="48144"/>
    <lineage>
        <taxon>Eukaryota</taxon>
        <taxon>Metazoa</taxon>
        <taxon>Ecdysozoa</taxon>
        <taxon>Arthropoda</taxon>
        <taxon>Crustacea</taxon>
        <taxon>Multicrustacea</taxon>
        <taxon>Malacostraca</taxon>
        <taxon>Eumalacostraca</taxon>
        <taxon>Eucarida</taxon>
        <taxon>Euphausiacea</taxon>
        <taxon>Euphausiidae</taxon>
        <taxon>Meganyctiphanes</taxon>
    </lineage>
</organism>
<dbReference type="InterPro" id="IPR011993">
    <property type="entry name" value="PH-like_dom_sf"/>
</dbReference>
<dbReference type="Gene3D" id="1.20.900.10">
    <property type="entry name" value="Dbl homology (DH) domain"/>
    <property type="match status" value="1"/>
</dbReference>
<dbReference type="InterPro" id="IPR055251">
    <property type="entry name" value="SOS1_NGEF_PH"/>
</dbReference>
<accession>A0AAV2QZ73</accession>
<feature type="domain" description="SOS1/NGEF-like PH" evidence="1">
    <location>
        <begin position="404"/>
        <end position="502"/>
    </location>
</feature>
<feature type="non-terminal residue" evidence="2">
    <location>
        <position position="516"/>
    </location>
</feature>
<dbReference type="EMBL" id="CAXKWB010011746">
    <property type="protein sequence ID" value="CAL4102268.1"/>
    <property type="molecule type" value="Genomic_DNA"/>
</dbReference>
<protein>
    <recommendedName>
        <fullName evidence="1">SOS1/NGEF-like PH domain-containing protein</fullName>
    </recommendedName>
</protein>
<dbReference type="SUPFAM" id="SSF50729">
    <property type="entry name" value="PH domain-like"/>
    <property type="match status" value="1"/>
</dbReference>
<dbReference type="AlphaFoldDB" id="A0AAV2QZ73"/>
<keyword evidence="3" id="KW-1185">Reference proteome</keyword>